<dbReference type="InterPro" id="IPR036938">
    <property type="entry name" value="PAP2/HPO_sf"/>
</dbReference>
<accession>A0A7C4GFI9</accession>
<dbReference type="Pfam" id="PF01569">
    <property type="entry name" value="PAP2"/>
    <property type="match status" value="1"/>
</dbReference>
<evidence type="ECO:0000256" key="1">
    <source>
        <dbReference type="ARBA" id="ARBA00004651"/>
    </source>
</evidence>
<dbReference type="EMBL" id="DSUT01000032">
    <property type="protein sequence ID" value="HGK27655.1"/>
    <property type="molecule type" value="Genomic_DNA"/>
</dbReference>
<name>A0A7C4GFI9_UNCW3</name>
<proteinExistence type="predicted"/>
<evidence type="ECO:0000313" key="8">
    <source>
        <dbReference type="EMBL" id="HGK27655.1"/>
    </source>
</evidence>
<keyword evidence="5" id="KW-1133">Transmembrane helix</keyword>
<organism evidence="8">
    <name type="scientific">candidate division WOR-3 bacterium</name>
    <dbReference type="NCBI Taxonomy" id="2052148"/>
    <lineage>
        <taxon>Bacteria</taxon>
        <taxon>Bacteria division WOR-3</taxon>
    </lineage>
</organism>
<dbReference type="SMART" id="SM00014">
    <property type="entry name" value="acidPPc"/>
    <property type="match status" value="1"/>
</dbReference>
<keyword evidence="3" id="KW-0812">Transmembrane</keyword>
<dbReference type="GO" id="GO:0016787">
    <property type="term" value="F:hydrolase activity"/>
    <property type="evidence" value="ECO:0007669"/>
    <property type="project" value="UniProtKB-KW"/>
</dbReference>
<sequence>MYLRGRPTQQRAARLAGVAWTAAFAATVGTKALVRRARPERDNSTWWDSSFPSGHAACYYAATTIYGRKWPELAPFTALGGLLMCLSRVHLGRHYPSDVIAGAVLGYGCAAGTLALERRLTPVLDRIMPLRGAALDVGPDRLGFVCGI</sequence>
<keyword evidence="2" id="KW-1003">Cell membrane</keyword>
<evidence type="ECO:0000256" key="4">
    <source>
        <dbReference type="ARBA" id="ARBA00022801"/>
    </source>
</evidence>
<keyword evidence="4" id="KW-0378">Hydrolase</keyword>
<evidence type="ECO:0000256" key="2">
    <source>
        <dbReference type="ARBA" id="ARBA00022475"/>
    </source>
</evidence>
<dbReference type="SUPFAM" id="SSF48317">
    <property type="entry name" value="Acid phosphatase/Vanadium-dependent haloperoxidase"/>
    <property type="match status" value="1"/>
</dbReference>
<dbReference type="AlphaFoldDB" id="A0A7C4GFI9"/>
<evidence type="ECO:0000256" key="3">
    <source>
        <dbReference type="ARBA" id="ARBA00022692"/>
    </source>
</evidence>
<gene>
    <name evidence="8" type="ORF">ENS41_01720</name>
</gene>
<evidence type="ECO:0000256" key="6">
    <source>
        <dbReference type="ARBA" id="ARBA00023136"/>
    </source>
</evidence>
<dbReference type="InterPro" id="IPR000326">
    <property type="entry name" value="PAP2/HPO"/>
</dbReference>
<dbReference type="PANTHER" id="PTHR14969">
    <property type="entry name" value="SPHINGOSINE-1-PHOSPHATE PHOSPHOHYDROLASE"/>
    <property type="match status" value="1"/>
</dbReference>
<dbReference type="Gene3D" id="1.20.144.10">
    <property type="entry name" value="Phosphatidic acid phosphatase type 2/haloperoxidase"/>
    <property type="match status" value="1"/>
</dbReference>
<comment type="subcellular location">
    <subcellularLocation>
        <location evidence="1">Cell membrane</location>
        <topology evidence="1">Multi-pass membrane protein</topology>
    </subcellularLocation>
</comment>
<evidence type="ECO:0000259" key="7">
    <source>
        <dbReference type="SMART" id="SM00014"/>
    </source>
</evidence>
<dbReference type="PANTHER" id="PTHR14969:SF62">
    <property type="entry name" value="DECAPRENYLPHOSPHORYL-5-PHOSPHORIBOSE PHOSPHATASE RV3807C-RELATED"/>
    <property type="match status" value="1"/>
</dbReference>
<comment type="caution">
    <text evidence="8">The sequence shown here is derived from an EMBL/GenBank/DDBJ whole genome shotgun (WGS) entry which is preliminary data.</text>
</comment>
<feature type="domain" description="Phosphatidic acid phosphatase type 2/haloperoxidase" evidence="7">
    <location>
        <begin position="13"/>
        <end position="114"/>
    </location>
</feature>
<keyword evidence="6" id="KW-0472">Membrane</keyword>
<evidence type="ECO:0000256" key="5">
    <source>
        <dbReference type="ARBA" id="ARBA00022989"/>
    </source>
</evidence>
<protein>
    <submittedName>
        <fullName evidence="8">Phosphatase PAP2 family protein</fullName>
    </submittedName>
</protein>
<reference evidence="8" key="1">
    <citation type="journal article" date="2020" name="mSystems">
        <title>Genome- and Community-Level Interaction Insights into Carbon Utilization and Element Cycling Functions of Hydrothermarchaeota in Hydrothermal Sediment.</title>
        <authorList>
            <person name="Zhou Z."/>
            <person name="Liu Y."/>
            <person name="Xu W."/>
            <person name="Pan J."/>
            <person name="Luo Z.H."/>
            <person name="Li M."/>
        </authorList>
    </citation>
    <scope>NUCLEOTIDE SEQUENCE [LARGE SCALE GENOMIC DNA]</scope>
    <source>
        <strain evidence="8">SpSt-488</strain>
    </source>
</reference>
<dbReference type="GO" id="GO:0005886">
    <property type="term" value="C:plasma membrane"/>
    <property type="evidence" value="ECO:0007669"/>
    <property type="project" value="UniProtKB-SubCell"/>
</dbReference>